<gene>
    <name evidence="2" type="ORF">K444DRAFT_669328</name>
</gene>
<evidence type="ECO:0000259" key="1">
    <source>
        <dbReference type="Pfam" id="PF06985"/>
    </source>
</evidence>
<dbReference type="AlphaFoldDB" id="A0A2J6SLC1"/>
<accession>A0A2J6SLC1</accession>
<dbReference type="STRING" id="1095630.A0A2J6SLC1"/>
<protein>
    <submittedName>
        <fullName evidence="2">HET-domain-containing protein</fullName>
    </submittedName>
</protein>
<keyword evidence="3" id="KW-1185">Reference proteome</keyword>
<dbReference type="GeneID" id="36595589"/>
<dbReference type="OrthoDB" id="5362512at2759"/>
<reference evidence="2 3" key="1">
    <citation type="submission" date="2016-04" db="EMBL/GenBank/DDBJ databases">
        <title>A degradative enzymes factory behind the ericoid mycorrhizal symbiosis.</title>
        <authorList>
            <consortium name="DOE Joint Genome Institute"/>
            <person name="Martino E."/>
            <person name="Morin E."/>
            <person name="Grelet G."/>
            <person name="Kuo A."/>
            <person name="Kohler A."/>
            <person name="Daghino S."/>
            <person name="Barry K."/>
            <person name="Choi C."/>
            <person name="Cichocki N."/>
            <person name="Clum A."/>
            <person name="Copeland A."/>
            <person name="Hainaut M."/>
            <person name="Haridas S."/>
            <person name="Labutti K."/>
            <person name="Lindquist E."/>
            <person name="Lipzen A."/>
            <person name="Khouja H.-R."/>
            <person name="Murat C."/>
            <person name="Ohm R."/>
            <person name="Olson A."/>
            <person name="Spatafora J."/>
            <person name="Veneault-Fourrey C."/>
            <person name="Henrissat B."/>
            <person name="Grigoriev I."/>
            <person name="Martin F."/>
            <person name="Perotto S."/>
        </authorList>
    </citation>
    <scope>NUCLEOTIDE SEQUENCE [LARGE SCALE GENOMIC DNA]</scope>
    <source>
        <strain evidence="2 3">E</strain>
    </source>
</reference>
<dbReference type="RefSeq" id="XP_024728469.1">
    <property type="nucleotide sequence ID" value="XM_024887513.1"/>
</dbReference>
<name>A0A2J6SLC1_9HELO</name>
<evidence type="ECO:0000313" key="3">
    <source>
        <dbReference type="Proteomes" id="UP000235371"/>
    </source>
</evidence>
<sequence length="706" mass="80470">MDSILCPACENIFGHDPQPCIEYPHHSSLEEFQLARDQGCLLCNTIWDQIPKAMDEFRTRWSRKTTYNTSPRSELMFNSTGTMHEPDVLLWVEALMGSDEPTITHQPSVHSNSPETWKLIRTWLKNCTEKHGTEAPVGHRILPDRIIDVGSLGDNAVHLRLHGDLSEEDQSSRYLTLSHCWGNAQVMKLTQAGLSSFQAGIEVLALPKTFQDAVEATRQLGERYIWVDSLCIIQDSAPDWRDQSSKMDKIYMDAYCNLAATASPDSVGGLFYFRNAAAIQSLQIPCKWEFGKGVKDRYEMIDFNRFQRGQGSFDERLQSLRDELYERYADGQCQVMDYNRLQRAVEKGPLNSRGWVFQERLLSSRVVHFGAEQIVWECEHVRACETHPDVAPNGPASVTLWTHFLEVKNLAAKLKEVALSGLAQLVQNATGGEYLAGLWRNDIAHQLLWERIGATDLRGISTCEKFVAPSWSWASTGCTVMWDPFQLWAEDIHLQYLGSSIDMAGYQASHQREKILLRLKARIFTVPCTANKHFGQAGKELIPADAPSDWLAIDPYPKRPPKDNVLEVFIKGKRYPGWLTFDDPEYEQIFFKHRREFPILFGELIFMPAAFCSVKAYGQRWYGLVLQECEGAKTYKRRGRLEIQIEQADVLKALKDSDEGVQEPFAIDLIPYYVTKLSIEARQGDIDFTVGFHGLDDGKEREIILI</sequence>
<dbReference type="EMBL" id="KZ613912">
    <property type="protein sequence ID" value="PMD51565.1"/>
    <property type="molecule type" value="Genomic_DNA"/>
</dbReference>
<dbReference type="InterPro" id="IPR010730">
    <property type="entry name" value="HET"/>
</dbReference>
<dbReference type="PANTHER" id="PTHR33112">
    <property type="entry name" value="DOMAIN PROTEIN, PUTATIVE-RELATED"/>
    <property type="match status" value="1"/>
</dbReference>
<organism evidence="2 3">
    <name type="scientific">Hyaloscypha bicolor E</name>
    <dbReference type="NCBI Taxonomy" id="1095630"/>
    <lineage>
        <taxon>Eukaryota</taxon>
        <taxon>Fungi</taxon>
        <taxon>Dikarya</taxon>
        <taxon>Ascomycota</taxon>
        <taxon>Pezizomycotina</taxon>
        <taxon>Leotiomycetes</taxon>
        <taxon>Helotiales</taxon>
        <taxon>Hyaloscyphaceae</taxon>
        <taxon>Hyaloscypha</taxon>
        <taxon>Hyaloscypha bicolor</taxon>
    </lineage>
</organism>
<evidence type="ECO:0000313" key="2">
    <source>
        <dbReference type="EMBL" id="PMD51565.1"/>
    </source>
</evidence>
<feature type="domain" description="Heterokaryon incompatibility" evidence="1">
    <location>
        <begin position="174"/>
        <end position="359"/>
    </location>
</feature>
<dbReference type="PANTHER" id="PTHR33112:SF16">
    <property type="entry name" value="HETEROKARYON INCOMPATIBILITY DOMAIN-CONTAINING PROTEIN"/>
    <property type="match status" value="1"/>
</dbReference>
<dbReference type="InParanoid" id="A0A2J6SLC1"/>
<proteinExistence type="predicted"/>
<dbReference type="Proteomes" id="UP000235371">
    <property type="component" value="Unassembled WGS sequence"/>
</dbReference>
<dbReference type="Pfam" id="PF06985">
    <property type="entry name" value="HET"/>
    <property type="match status" value="1"/>
</dbReference>